<keyword evidence="1" id="KW-0812">Transmembrane</keyword>
<name>A0A927G9K9_9MICO</name>
<keyword evidence="1" id="KW-0472">Membrane</keyword>
<proteinExistence type="predicted"/>
<dbReference type="EMBL" id="JACYHB010000006">
    <property type="protein sequence ID" value="MBD8079175.1"/>
    <property type="molecule type" value="Genomic_DNA"/>
</dbReference>
<feature type="transmembrane region" description="Helical" evidence="1">
    <location>
        <begin position="68"/>
        <end position="91"/>
    </location>
</feature>
<feature type="transmembrane region" description="Helical" evidence="1">
    <location>
        <begin position="40"/>
        <end position="61"/>
    </location>
</feature>
<dbReference type="Proteomes" id="UP000610846">
    <property type="component" value="Unassembled WGS sequence"/>
</dbReference>
<evidence type="ECO:0000313" key="3">
    <source>
        <dbReference type="Proteomes" id="UP000610846"/>
    </source>
</evidence>
<comment type="caution">
    <text evidence="2">The sequence shown here is derived from an EMBL/GenBank/DDBJ whole genome shotgun (WGS) entry which is preliminary data.</text>
</comment>
<reference evidence="2" key="1">
    <citation type="journal article" date="2018" name="Curr. Microbiol.">
        <title>Cellulosimicrobium arenosum sp. nov., Isolated from Marine Sediment Sand.</title>
        <authorList>
            <person name="Oh M."/>
            <person name="Kim J.H."/>
            <person name="Yoon J.H."/>
            <person name="Schumann P."/>
            <person name="Kim W."/>
        </authorList>
    </citation>
    <scope>NUCLEOTIDE SEQUENCE</scope>
    <source>
        <strain evidence="2">KCTC 49039</strain>
    </source>
</reference>
<organism evidence="2 3">
    <name type="scientific">Cellulosimicrobium arenosum</name>
    <dbReference type="NCBI Taxonomy" id="2708133"/>
    <lineage>
        <taxon>Bacteria</taxon>
        <taxon>Bacillati</taxon>
        <taxon>Actinomycetota</taxon>
        <taxon>Actinomycetes</taxon>
        <taxon>Micrococcales</taxon>
        <taxon>Promicromonosporaceae</taxon>
        <taxon>Cellulosimicrobium</taxon>
    </lineage>
</organism>
<accession>A0A927G9K9</accession>
<evidence type="ECO:0000256" key="1">
    <source>
        <dbReference type="SAM" id="Phobius"/>
    </source>
</evidence>
<feature type="transmembrane region" description="Helical" evidence="1">
    <location>
        <begin position="103"/>
        <end position="122"/>
    </location>
</feature>
<keyword evidence="1" id="KW-1133">Transmembrane helix</keyword>
<gene>
    <name evidence="2" type="ORF">IF651_08940</name>
</gene>
<sequence length="132" mass="14130">MREGHFLGAWVLRALAAAGVLLSADIHLVLWSEGYRDIEVVGPAFLLNAVAGLVLGVLLVAWRHWLPLVGTMGFAVLTLVAFYLSITVGFFGVHETVAGTQEVLAAVGEWVALLAAAAALVVEHRWSRDARS</sequence>
<dbReference type="AlphaFoldDB" id="A0A927G9K9"/>
<reference evidence="2" key="2">
    <citation type="submission" date="2020-09" db="EMBL/GenBank/DDBJ databases">
        <authorList>
            <person name="Yu Y."/>
        </authorList>
    </citation>
    <scope>NUCLEOTIDE SEQUENCE</scope>
    <source>
        <strain evidence="2">KCTC 49039</strain>
    </source>
</reference>
<keyword evidence="3" id="KW-1185">Reference proteome</keyword>
<evidence type="ECO:0000313" key="2">
    <source>
        <dbReference type="EMBL" id="MBD8079175.1"/>
    </source>
</evidence>
<protein>
    <submittedName>
        <fullName evidence="2">Uncharacterized protein</fullName>
    </submittedName>
</protein>